<organism evidence="3 4">
    <name type="scientific">Candidatus Jorgensenbacteria bacterium GW2011_GWA1_48_11</name>
    <dbReference type="NCBI Taxonomy" id="1618660"/>
    <lineage>
        <taxon>Bacteria</taxon>
        <taxon>Candidatus Joergenseniibacteriota</taxon>
    </lineage>
</organism>
<dbReference type="CDD" id="cd12797">
    <property type="entry name" value="M23_peptidase"/>
    <property type="match status" value="1"/>
</dbReference>
<gene>
    <name evidence="3" type="ORF">UY23_C0002G0049</name>
</gene>
<protein>
    <submittedName>
        <fullName evidence="3">Peptidase M23</fullName>
    </submittedName>
</protein>
<dbReference type="Gene3D" id="2.70.70.10">
    <property type="entry name" value="Glucose Permease (Domain IIA)"/>
    <property type="match status" value="1"/>
</dbReference>
<feature type="domain" description="M23ase beta-sheet core" evidence="2">
    <location>
        <begin position="297"/>
        <end position="390"/>
    </location>
</feature>
<dbReference type="SUPFAM" id="SSF51261">
    <property type="entry name" value="Duplicated hybrid motif"/>
    <property type="match status" value="1"/>
</dbReference>
<dbReference type="GO" id="GO:0004222">
    <property type="term" value="F:metalloendopeptidase activity"/>
    <property type="evidence" value="ECO:0007669"/>
    <property type="project" value="TreeGrafter"/>
</dbReference>
<dbReference type="Pfam" id="PF01551">
    <property type="entry name" value="Peptidase_M23"/>
    <property type="match status" value="1"/>
</dbReference>
<evidence type="ECO:0000256" key="1">
    <source>
        <dbReference type="SAM" id="Coils"/>
    </source>
</evidence>
<evidence type="ECO:0000313" key="4">
    <source>
        <dbReference type="Proteomes" id="UP000034956"/>
    </source>
</evidence>
<dbReference type="AlphaFoldDB" id="A0A0G1XAG7"/>
<dbReference type="Proteomes" id="UP000034956">
    <property type="component" value="Unassembled WGS sequence"/>
</dbReference>
<sequence length="423" mass="47276">MTRKSLKIFIAFALCLIFFGLKGDRVFAQVATTTSNLQDLITQKSVQLQILQDQRDQLERTIQATSQTGSSLKNELKQMDYNISQLNLSIQANKITLDKLNLQIAAASSDVQNINGAVQNSKDTIRQLFTELQQADHDNLFTIFLKNKSLSQSVDEAQSLATLNKALIDNIQNLKNYQLQLSKKIQEQKQIQVQKQVENVNLANRQTIVQEQKTEKQQILAQTKDQEQLYREQLQQVIQLQLSISSEVEKIEAELRKHIDPNLLPIPRPGVLAIPVEGNLTQGYGYTKFAKNGYRGQFHNGVDIGAPIGTPIVAPEDGTVIVTGNQDNYCRKAAYGRFVVLKHPDNLTTLYGHLSQIIVKKGDTVKKGDIIGYVGRTGYATGPHLHFTVYAGPTFYMGFSRGCGSMPYGGDLDPTDYLDMTQL</sequence>
<keyword evidence="1" id="KW-0175">Coiled coil</keyword>
<reference evidence="3 4" key="1">
    <citation type="journal article" date="2015" name="Nature">
        <title>rRNA introns, odd ribosomes, and small enigmatic genomes across a large radiation of phyla.</title>
        <authorList>
            <person name="Brown C.T."/>
            <person name="Hug L.A."/>
            <person name="Thomas B.C."/>
            <person name="Sharon I."/>
            <person name="Castelle C.J."/>
            <person name="Singh A."/>
            <person name="Wilkins M.J."/>
            <person name="Williams K.H."/>
            <person name="Banfield J.F."/>
        </authorList>
    </citation>
    <scope>NUCLEOTIDE SEQUENCE [LARGE SCALE GENOMIC DNA]</scope>
</reference>
<dbReference type="InterPro" id="IPR050570">
    <property type="entry name" value="Cell_wall_metabolism_enzyme"/>
</dbReference>
<name>A0A0G1XAG7_9BACT</name>
<feature type="coiled-coil region" evidence="1">
    <location>
        <begin position="41"/>
        <end position="75"/>
    </location>
</feature>
<dbReference type="PANTHER" id="PTHR21666:SF270">
    <property type="entry name" value="MUREIN HYDROLASE ACTIVATOR ENVC"/>
    <property type="match status" value="1"/>
</dbReference>
<dbReference type="InterPro" id="IPR011055">
    <property type="entry name" value="Dup_hybrid_motif"/>
</dbReference>
<dbReference type="InterPro" id="IPR016047">
    <property type="entry name" value="M23ase_b-sheet_dom"/>
</dbReference>
<dbReference type="EMBL" id="LCPF01000002">
    <property type="protein sequence ID" value="KKU91310.1"/>
    <property type="molecule type" value="Genomic_DNA"/>
</dbReference>
<dbReference type="PANTHER" id="PTHR21666">
    <property type="entry name" value="PEPTIDASE-RELATED"/>
    <property type="match status" value="1"/>
</dbReference>
<evidence type="ECO:0000313" key="3">
    <source>
        <dbReference type="EMBL" id="KKU91310.1"/>
    </source>
</evidence>
<evidence type="ECO:0000259" key="2">
    <source>
        <dbReference type="Pfam" id="PF01551"/>
    </source>
</evidence>
<proteinExistence type="predicted"/>
<accession>A0A0G1XAG7</accession>
<comment type="caution">
    <text evidence="3">The sequence shown here is derived from an EMBL/GenBank/DDBJ whole genome shotgun (WGS) entry which is preliminary data.</text>
</comment>